<name>A0A290Q6T6_9BACT</name>
<organism evidence="1 2">
    <name type="scientific">Nibricoccus aquaticus</name>
    <dbReference type="NCBI Taxonomy" id="2576891"/>
    <lineage>
        <taxon>Bacteria</taxon>
        <taxon>Pseudomonadati</taxon>
        <taxon>Verrucomicrobiota</taxon>
        <taxon>Opitutia</taxon>
        <taxon>Opitutales</taxon>
        <taxon>Opitutaceae</taxon>
        <taxon>Nibricoccus</taxon>
    </lineage>
</organism>
<dbReference type="GO" id="GO:0016740">
    <property type="term" value="F:transferase activity"/>
    <property type="evidence" value="ECO:0007669"/>
    <property type="project" value="UniProtKB-KW"/>
</dbReference>
<dbReference type="Gene3D" id="3.90.550.10">
    <property type="entry name" value="Spore Coat Polysaccharide Biosynthesis Protein SpsA, Chain A"/>
    <property type="match status" value="1"/>
</dbReference>
<dbReference type="KEGG" id="vbh:CMV30_02320"/>
<dbReference type="Proteomes" id="UP000217265">
    <property type="component" value="Chromosome"/>
</dbReference>
<dbReference type="EMBL" id="CP023344">
    <property type="protein sequence ID" value="ATC62890.1"/>
    <property type="molecule type" value="Genomic_DNA"/>
</dbReference>
<dbReference type="SUPFAM" id="SSF53448">
    <property type="entry name" value="Nucleotide-diphospho-sugar transferases"/>
    <property type="match status" value="1"/>
</dbReference>
<keyword evidence="1" id="KW-0808">Transferase</keyword>
<dbReference type="RefSeq" id="WP_096054525.1">
    <property type="nucleotide sequence ID" value="NZ_CP023344.1"/>
</dbReference>
<evidence type="ECO:0000313" key="1">
    <source>
        <dbReference type="EMBL" id="ATC62890.1"/>
    </source>
</evidence>
<sequence>MKSPLLFLIFNRPDTTATVFSRIREARPTRLYIAADGPRATRPDEARHCADTRAIATAIDWPCQVTTLFRDKNLGCKEAVSSAIDWFFSHEEEGIILEDDCVPAPDFFPFCDTLLAHHRHDHRIRHIAGCNFQQGTTRGDGSYYFSNLTHVWGWASWRRAWHDYDKDLARYTEDEIFEQLETRFHDPLLAAAWLEMAVSIKKKTVDTWDIQLAVTNLMHGGLSIIPNVNLISNIGFDSRATHTLSATDPKNAQPIGALGEIRHPSTPVADLAADLHTLHTEIKLTEARRQKYARPKYRLKRFIATLGGPRRWKRAGT</sequence>
<proteinExistence type="predicted"/>
<evidence type="ECO:0000313" key="2">
    <source>
        <dbReference type="Proteomes" id="UP000217265"/>
    </source>
</evidence>
<gene>
    <name evidence="1" type="ORF">CMV30_02320</name>
</gene>
<accession>A0A290Q6T6</accession>
<dbReference type="AlphaFoldDB" id="A0A290Q6T6"/>
<protein>
    <submittedName>
        <fullName evidence="1">Nucleotide-diphospho-sugar transferase</fullName>
    </submittedName>
</protein>
<keyword evidence="2" id="KW-1185">Reference proteome</keyword>
<reference evidence="1 2" key="1">
    <citation type="submission" date="2017-09" db="EMBL/GenBank/DDBJ databases">
        <title>Complete genome sequence of Verrucomicrobial strain HZ-65, isolated from freshwater.</title>
        <authorList>
            <person name="Choi A."/>
        </authorList>
    </citation>
    <scope>NUCLEOTIDE SEQUENCE [LARGE SCALE GENOMIC DNA]</scope>
    <source>
        <strain evidence="1 2">HZ-65</strain>
    </source>
</reference>
<dbReference type="InterPro" id="IPR029044">
    <property type="entry name" value="Nucleotide-diphossugar_trans"/>
</dbReference>
<dbReference type="OrthoDB" id="5180856at2"/>